<dbReference type="AlphaFoldDB" id="A0A319DFE2"/>
<dbReference type="Proteomes" id="UP000247810">
    <property type="component" value="Unassembled WGS sequence"/>
</dbReference>
<dbReference type="OrthoDB" id="5419608at2759"/>
<protein>
    <submittedName>
        <fullName evidence="2">Uncharacterized protein</fullName>
    </submittedName>
</protein>
<name>A0A319DFE2_9EURO</name>
<sequence>MKISPTYLLPTLLATTAWCTPEPHVNVNDLDWSSLNEVIHNYAPTKTANLNNISPPPHLVVDQVRTGVPATVLAELFVPSKRSSLANEFNAGRTPAWYLALPTDAKTYLSDVRRQMRAGEVTGADKGVAKATGSVKGAGAVLRVDLGVVVGCVLGVVGVAGLL</sequence>
<keyword evidence="1" id="KW-0732">Signal</keyword>
<keyword evidence="3" id="KW-1185">Reference proteome</keyword>
<accession>A0A319DFE2</accession>
<gene>
    <name evidence="2" type="ORF">BO71DRAFT_428599</name>
</gene>
<dbReference type="VEuPathDB" id="FungiDB:BO71DRAFT_428599"/>
<feature type="chain" id="PRO_5016309218" evidence="1">
    <location>
        <begin position="20"/>
        <end position="163"/>
    </location>
</feature>
<feature type="signal peptide" evidence="1">
    <location>
        <begin position="1"/>
        <end position="19"/>
    </location>
</feature>
<proteinExistence type="predicted"/>
<organism evidence="2 3">
    <name type="scientific">Aspergillus ellipticus CBS 707.79</name>
    <dbReference type="NCBI Taxonomy" id="1448320"/>
    <lineage>
        <taxon>Eukaryota</taxon>
        <taxon>Fungi</taxon>
        <taxon>Dikarya</taxon>
        <taxon>Ascomycota</taxon>
        <taxon>Pezizomycotina</taxon>
        <taxon>Eurotiomycetes</taxon>
        <taxon>Eurotiomycetidae</taxon>
        <taxon>Eurotiales</taxon>
        <taxon>Aspergillaceae</taxon>
        <taxon>Aspergillus</taxon>
        <taxon>Aspergillus subgen. Circumdati</taxon>
    </lineage>
</organism>
<evidence type="ECO:0000313" key="2">
    <source>
        <dbReference type="EMBL" id="PYH95914.1"/>
    </source>
</evidence>
<evidence type="ECO:0000256" key="1">
    <source>
        <dbReference type="SAM" id="SignalP"/>
    </source>
</evidence>
<evidence type="ECO:0000313" key="3">
    <source>
        <dbReference type="Proteomes" id="UP000247810"/>
    </source>
</evidence>
<dbReference type="EMBL" id="KZ825846">
    <property type="protein sequence ID" value="PYH95914.1"/>
    <property type="molecule type" value="Genomic_DNA"/>
</dbReference>
<reference evidence="2 3" key="1">
    <citation type="submission" date="2018-02" db="EMBL/GenBank/DDBJ databases">
        <title>The genomes of Aspergillus section Nigri reveals drivers in fungal speciation.</title>
        <authorList>
            <consortium name="DOE Joint Genome Institute"/>
            <person name="Vesth T.C."/>
            <person name="Nybo J."/>
            <person name="Theobald S."/>
            <person name="Brandl J."/>
            <person name="Frisvad J.C."/>
            <person name="Nielsen K.F."/>
            <person name="Lyhne E.K."/>
            <person name="Kogle M.E."/>
            <person name="Kuo A."/>
            <person name="Riley R."/>
            <person name="Clum A."/>
            <person name="Nolan M."/>
            <person name="Lipzen A."/>
            <person name="Salamov A."/>
            <person name="Henrissat B."/>
            <person name="Wiebenga A."/>
            <person name="De vries R.P."/>
            <person name="Grigoriev I.V."/>
            <person name="Mortensen U.H."/>
            <person name="Andersen M.R."/>
            <person name="Baker S.E."/>
        </authorList>
    </citation>
    <scope>NUCLEOTIDE SEQUENCE [LARGE SCALE GENOMIC DNA]</scope>
    <source>
        <strain evidence="2 3">CBS 707.79</strain>
    </source>
</reference>